<dbReference type="InterPro" id="IPR000859">
    <property type="entry name" value="CUB_dom"/>
</dbReference>
<evidence type="ECO:0000256" key="4">
    <source>
        <dbReference type="ARBA" id="ARBA00023157"/>
    </source>
</evidence>
<keyword evidence="3" id="KW-0677">Repeat</keyword>
<evidence type="ECO:0000256" key="5">
    <source>
        <dbReference type="PROSITE-ProRule" id="PRU00302"/>
    </source>
</evidence>
<dbReference type="SUPFAM" id="SSF49854">
    <property type="entry name" value="Spermadhesin, CUB domain"/>
    <property type="match status" value="2"/>
</dbReference>
<dbReference type="FunFam" id="2.10.70.10:FF:000002">
    <property type="entry name" value="CUB and Sushi multiple domains 3"/>
    <property type="match status" value="1"/>
</dbReference>
<proteinExistence type="predicted"/>
<name>A0A5N4DCD1_CAMDR</name>
<dbReference type="InterPro" id="IPR051277">
    <property type="entry name" value="SEZ6_CSMD_C4BPB_Regulators"/>
</dbReference>
<dbReference type="SMART" id="SM00042">
    <property type="entry name" value="CUB"/>
    <property type="match status" value="1"/>
</dbReference>
<dbReference type="PROSITE" id="PS01180">
    <property type="entry name" value="CUB"/>
    <property type="match status" value="1"/>
</dbReference>
<feature type="non-terminal residue" evidence="8">
    <location>
        <position position="316"/>
    </location>
</feature>
<comment type="caution">
    <text evidence="5">Lacks conserved residue(s) required for the propagation of feature annotation.</text>
</comment>
<dbReference type="FunFam" id="2.60.120.290:FF:000001">
    <property type="entry name" value="CUB and sushi domain-containing protein 3 isoform X1"/>
    <property type="match status" value="1"/>
</dbReference>
<evidence type="ECO:0000313" key="9">
    <source>
        <dbReference type="Proteomes" id="UP000299084"/>
    </source>
</evidence>
<dbReference type="SUPFAM" id="SSF57535">
    <property type="entry name" value="Complement control module/SCR domain"/>
    <property type="match status" value="1"/>
</dbReference>
<dbReference type="Gene3D" id="2.60.120.290">
    <property type="entry name" value="Spermadhesin, CUB domain"/>
    <property type="match status" value="2"/>
</dbReference>
<protein>
    <submittedName>
        <fullName evidence="8">CUB and sushi domain-containing protein 2</fullName>
    </submittedName>
</protein>
<dbReference type="CDD" id="cd00033">
    <property type="entry name" value="CCP"/>
    <property type="match status" value="1"/>
</dbReference>
<accession>A0A5N4DCD1</accession>
<dbReference type="CDD" id="cd00041">
    <property type="entry name" value="CUB"/>
    <property type="match status" value="2"/>
</dbReference>
<evidence type="ECO:0000256" key="1">
    <source>
        <dbReference type="ARBA" id="ARBA00022659"/>
    </source>
</evidence>
<dbReference type="PANTHER" id="PTHR45656:SF4">
    <property type="entry name" value="PROTEIN CBR-CLEC-78"/>
    <property type="match status" value="1"/>
</dbReference>
<dbReference type="Pfam" id="PF00084">
    <property type="entry name" value="Sushi"/>
    <property type="match status" value="1"/>
</dbReference>
<evidence type="ECO:0000256" key="2">
    <source>
        <dbReference type="ARBA" id="ARBA00022729"/>
    </source>
</evidence>
<dbReference type="Gene3D" id="2.10.70.10">
    <property type="entry name" value="Complement Module, domain 1"/>
    <property type="match status" value="1"/>
</dbReference>
<feature type="domain" description="Sushi" evidence="7">
    <location>
        <begin position="148"/>
        <end position="208"/>
    </location>
</feature>
<dbReference type="AlphaFoldDB" id="A0A5N4DCD1"/>
<dbReference type="Pfam" id="PF00431">
    <property type="entry name" value="CUB"/>
    <property type="match status" value="2"/>
</dbReference>
<dbReference type="InterPro" id="IPR035976">
    <property type="entry name" value="Sushi/SCR/CCP_sf"/>
</dbReference>
<gene>
    <name evidence="8" type="ORF">Cadr_000013591</name>
</gene>
<evidence type="ECO:0000313" key="8">
    <source>
        <dbReference type="EMBL" id="KAB1268758.1"/>
    </source>
</evidence>
<keyword evidence="4" id="KW-1015">Disulfide bond</keyword>
<dbReference type="PANTHER" id="PTHR45656">
    <property type="entry name" value="PROTEIN CBR-CLEC-78"/>
    <property type="match status" value="1"/>
</dbReference>
<sequence length="316" mass="34455">MKVLIIDKMHNIYPPSSLLHFLVFDTEEVHDVLRIWDGPVESGVLLKELSGPGLPKDLHSTFNSVVLQFSTDFFTSKQGFAIQFSGLCPPAFCRPPSICPATTSLPPPQVPAFLHLSTRVKILNEHPLCAGHQRRFPLCFLVSVSTATSCNDPGVPQNGSRSGDSWEAGDSTVFQCDPGYALQGSAEISCVKIENRFFWQPSPPTCIAPCGGDLTGPSGVILSPNYPEPYPPGKECDWKVTVSPDYVIALVFNIFNLEPGYDFLHIYDGRDSLSPLIGSFYGSQLPGRIESSSNSLFLAFRSDASVSNAGFVIDYT</sequence>
<dbReference type="SMART" id="SM00032">
    <property type="entry name" value="CCP"/>
    <property type="match status" value="1"/>
</dbReference>
<organism evidence="8 9">
    <name type="scientific">Camelus dromedarius</name>
    <name type="common">Dromedary</name>
    <name type="synonym">Arabian camel</name>
    <dbReference type="NCBI Taxonomy" id="9838"/>
    <lineage>
        <taxon>Eukaryota</taxon>
        <taxon>Metazoa</taxon>
        <taxon>Chordata</taxon>
        <taxon>Craniata</taxon>
        <taxon>Vertebrata</taxon>
        <taxon>Euteleostomi</taxon>
        <taxon>Mammalia</taxon>
        <taxon>Eutheria</taxon>
        <taxon>Laurasiatheria</taxon>
        <taxon>Artiodactyla</taxon>
        <taxon>Tylopoda</taxon>
        <taxon>Camelidae</taxon>
        <taxon>Camelus</taxon>
    </lineage>
</organism>
<dbReference type="InterPro" id="IPR000436">
    <property type="entry name" value="Sushi_SCR_CCP_dom"/>
</dbReference>
<evidence type="ECO:0000259" key="7">
    <source>
        <dbReference type="PROSITE" id="PS50923"/>
    </source>
</evidence>
<keyword evidence="1 5" id="KW-0768">Sushi</keyword>
<dbReference type="InterPro" id="IPR035914">
    <property type="entry name" value="Sperma_CUB_dom_sf"/>
</dbReference>
<reference evidence="8 9" key="1">
    <citation type="journal article" date="2019" name="Mol. Ecol. Resour.">
        <title>Improving Illumina assemblies with Hi-C and long reads: an example with the North African dromedary.</title>
        <authorList>
            <person name="Elbers J.P."/>
            <person name="Rogers M.F."/>
            <person name="Perelman P.L."/>
            <person name="Proskuryakova A.A."/>
            <person name="Serdyukova N.A."/>
            <person name="Johnson W.E."/>
            <person name="Horin P."/>
            <person name="Corander J."/>
            <person name="Murphy D."/>
            <person name="Burger P.A."/>
        </authorList>
    </citation>
    <scope>NUCLEOTIDE SEQUENCE [LARGE SCALE GENOMIC DNA]</scope>
    <source>
        <strain evidence="8">Drom800</strain>
        <tissue evidence="8">Blood</tissue>
    </source>
</reference>
<evidence type="ECO:0000259" key="6">
    <source>
        <dbReference type="PROSITE" id="PS01180"/>
    </source>
</evidence>
<evidence type="ECO:0000256" key="3">
    <source>
        <dbReference type="ARBA" id="ARBA00022737"/>
    </source>
</evidence>
<feature type="domain" description="CUB" evidence="6">
    <location>
        <begin position="210"/>
        <end position="316"/>
    </location>
</feature>
<dbReference type="PROSITE" id="PS50923">
    <property type="entry name" value="SUSHI"/>
    <property type="match status" value="1"/>
</dbReference>
<keyword evidence="9" id="KW-1185">Reference proteome</keyword>
<comment type="caution">
    <text evidence="8">The sequence shown here is derived from an EMBL/GenBank/DDBJ whole genome shotgun (WGS) entry which is preliminary data.</text>
</comment>
<dbReference type="Proteomes" id="UP000299084">
    <property type="component" value="Unassembled WGS sequence"/>
</dbReference>
<dbReference type="EMBL" id="JWIN03000013">
    <property type="protein sequence ID" value="KAB1268758.1"/>
    <property type="molecule type" value="Genomic_DNA"/>
</dbReference>
<keyword evidence="2" id="KW-0732">Signal</keyword>